<dbReference type="AlphaFoldDB" id="A0A1M7V138"/>
<organism evidence="3 4">
    <name type="scientific">Geodermatophilus obscurus</name>
    <dbReference type="NCBI Taxonomy" id="1861"/>
    <lineage>
        <taxon>Bacteria</taxon>
        <taxon>Bacillati</taxon>
        <taxon>Actinomycetota</taxon>
        <taxon>Actinomycetes</taxon>
        <taxon>Geodermatophilales</taxon>
        <taxon>Geodermatophilaceae</taxon>
        <taxon>Geodermatophilus</taxon>
    </lineage>
</organism>
<feature type="domain" description="Transposase DDE" evidence="2">
    <location>
        <begin position="2"/>
        <end position="144"/>
    </location>
</feature>
<feature type="region of interest" description="Disordered" evidence="1">
    <location>
        <begin position="132"/>
        <end position="183"/>
    </location>
</feature>
<feature type="compositionally biased region" description="Basic and acidic residues" evidence="1">
    <location>
        <begin position="143"/>
        <end position="155"/>
    </location>
</feature>
<dbReference type="InterPro" id="IPR025668">
    <property type="entry name" value="Tnp_DDE_dom"/>
</dbReference>
<feature type="compositionally biased region" description="Basic residues" evidence="1">
    <location>
        <begin position="173"/>
        <end position="183"/>
    </location>
</feature>
<dbReference type="Proteomes" id="UP000184428">
    <property type="component" value="Unassembled WGS sequence"/>
</dbReference>
<evidence type="ECO:0000259" key="2">
    <source>
        <dbReference type="Pfam" id="PF13701"/>
    </source>
</evidence>
<sequence>MVLDLTVALAVGGDCLADISQVRAAPEVFGSVASDPTVSRCIDTLAADVPAALAAIAAARATALARAWALAGAQAPDHGTDAGTPLVIDVDATVVTAHSEKQGAAPTFKRGFGFHPLWAFVDHGAEGTGEPLGFLLRAGNAGSEHRGRPQGDHPRRAGPAARRAPTGQERAGPHRRRRWHPMS</sequence>
<name>A0A1M7V138_9ACTN</name>
<dbReference type="Pfam" id="PF13701">
    <property type="entry name" value="DDE_Tnp_1_4"/>
    <property type="match status" value="1"/>
</dbReference>
<gene>
    <name evidence="3" type="ORF">SAMN05660350_04893</name>
</gene>
<evidence type="ECO:0000313" key="4">
    <source>
        <dbReference type="Proteomes" id="UP000184428"/>
    </source>
</evidence>
<evidence type="ECO:0000313" key="3">
    <source>
        <dbReference type="EMBL" id="SHN88902.1"/>
    </source>
</evidence>
<accession>A0A1M7V138</accession>
<evidence type="ECO:0000256" key="1">
    <source>
        <dbReference type="SAM" id="MobiDB-lite"/>
    </source>
</evidence>
<dbReference type="EMBL" id="FRDM01000066">
    <property type="protein sequence ID" value="SHN88902.1"/>
    <property type="molecule type" value="Genomic_DNA"/>
</dbReference>
<reference evidence="3 4" key="1">
    <citation type="submission" date="2016-12" db="EMBL/GenBank/DDBJ databases">
        <authorList>
            <person name="Song W.-J."/>
            <person name="Kurnit D.M."/>
        </authorList>
    </citation>
    <scope>NUCLEOTIDE SEQUENCE [LARGE SCALE GENOMIC DNA]</scope>
    <source>
        <strain evidence="3 4">DSM 43162</strain>
    </source>
</reference>
<protein>
    <submittedName>
        <fullName evidence="3">Transposase DDE domain</fullName>
    </submittedName>
</protein>
<proteinExistence type="predicted"/>